<accession>A0A8S3DS28</accession>
<comment type="caution">
    <text evidence="2">The sequence shown here is derived from an EMBL/GenBank/DDBJ whole genome shotgun (WGS) entry which is preliminary data.</text>
</comment>
<feature type="compositionally biased region" description="Low complexity" evidence="1">
    <location>
        <begin position="19"/>
        <end position="59"/>
    </location>
</feature>
<name>A0A8S3DS28_9BILA</name>
<reference evidence="2" key="1">
    <citation type="submission" date="2021-02" db="EMBL/GenBank/DDBJ databases">
        <authorList>
            <person name="Nowell W R."/>
        </authorList>
    </citation>
    <scope>NUCLEOTIDE SEQUENCE</scope>
</reference>
<dbReference type="AlphaFoldDB" id="A0A8S3DS28"/>
<proteinExistence type="predicted"/>
<dbReference type="EMBL" id="CAJOBJ010222598">
    <property type="protein sequence ID" value="CAF5036275.1"/>
    <property type="molecule type" value="Genomic_DNA"/>
</dbReference>
<organism evidence="2 3">
    <name type="scientific">Rotaria magnacalcarata</name>
    <dbReference type="NCBI Taxonomy" id="392030"/>
    <lineage>
        <taxon>Eukaryota</taxon>
        <taxon>Metazoa</taxon>
        <taxon>Spiralia</taxon>
        <taxon>Gnathifera</taxon>
        <taxon>Rotifera</taxon>
        <taxon>Eurotatoria</taxon>
        <taxon>Bdelloidea</taxon>
        <taxon>Philodinida</taxon>
        <taxon>Philodinidae</taxon>
        <taxon>Rotaria</taxon>
    </lineage>
</organism>
<evidence type="ECO:0000313" key="2">
    <source>
        <dbReference type="EMBL" id="CAF5036275.1"/>
    </source>
</evidence>
<evidence type="ECO:0000313" key="3">
    <source>
        <dbReference type="Proteomes" id="UP000681720"/>
    </source>
</evidence>
<feature type="non-terminal residue" evidence="2">
    <location>
        <position position="78"/>
    </location>
</feature>
<dbReference type="Proteomes" id="UP000681720">
    <property type="component" value="Unassembled WGS sequence"/>
</dbReference>
<evidence type="ECO:0000256" key="1">
    <source>
        <dbReference type="SAM" id="MobiDB-lite"/>
    </source>
</evidence>
<feature type="non-terminal residue" evidence="2">
    <location>
        <position position="1"/>
    </location>
</feature>
<protein>
    <submittedName>
        <fullName evidence="2">Uncharacterized protein</fullName>
    </submittedName>
</protein>
<feature type="region of interest" description="Disordered" evidence="1">
    <location>
        <begin position="1"/>
        <end position="78"/>
    </location>
</feature>
<gene>
    <name evidence="2" type="ORF">GIL414_LOCUS59176</name>
</gene>
<sequence length="78" mass="8048">PPPVVRTPAPASSVILHQSDSGHGFSLSSSRVIDSSSSSSASSPSPSPSNSSLGNNTSSDGVLVNDKQRCRQKKLKKK</sequence>